<evidence type="ECO:0000259" key="1">
    <source>
        <dbReference type="Pfam" id="PF05272"/>
    </source>
</evidence>
<evidence type="ECO:0000313" key="2">
    <source>
        <dbReference type="EMBL" id="OAN50315.1"/>
    </source>
</evidence>
<dbReference type="EMBL" id="LWQT01000055">
    <property type="protein sequence ID" value="OAN50315.1"/>
    <property type="molecule type" value="Genomic_DNA"/>
</dbReference>
<evidence type="ECO:0000313" key="3">
    <source>
        <dbReference type="Proteomes" id="UP000078428"/>
    </source>
</evidence>
<sequence>MIMALEEYIEQLNSYPADAKLTDKDKLKSIIYLAKEWSGTDIATVENLKSALLNHTQMLGKDIDALCKSMTMKIELGGVFNGYADYVNKWAKANNVHYSLDHRLTVNGVDVSDDYMFNKIFLLCSNHIDKVRRDLMMAGWKNWKQETLEEHLGVFKAKIAFTEDAPDQWDFIVRKLLRRVDDPDYVAAASAVLRGAVWRVKNKLNGKPVSQHIMSYLRGRQGCGKSTFLKWFFEPVQEGVTSTTFEMFEHDEKTIFLRDTPIILFDEVARADKADYAKVKNLMTSETAMFRKLYGEATKGRIMSTFFGAGNLDLAEVFHDPTGLRRFFQIEVRQDLYLVMSELQEKVDPLDLWRSVDENAASPLEGSEILQILMSFQKEQKASTAMEAWLASIYETGGYRDFMGIDRLYYNYVEWKKDRFPETKTSLGSFPIQLKRILIDAPEGLYLYEHKLDSKTRRSTYRFLQQLDLSSFIDDEEAA</sequence>
<dbReference type="OrthoDB" id="7569490at2"/>
<accession>A0A178MQG0</accession>
<dbReference type="InterPro" id="IPR027417">
    <property type="entry name" value="P-loop_NTPase"/>
</dbReference>
<dbReference type="SUPFAM" id="SSF52540">
    <property type="entry name" value="P-loop containing nucleoside triphosphate hydrolases"/>
    <property type="match status" value="1"/>
</dbReference>
<dbReference type="Pfam" id="PF05272">
    <property type="entry name" value="VapE-like_dom"/>
    <property type="match status" value="1"/>
</dbReference>
<keyword evidence="3" id="KW-1185">Reference proteome</keyword>
<reference evidence="2 3" key="1">
    <citation type="submission" date="2016-04" db="EMBL/GenBank/DDBJ databases">
        <title>Draft genome sequence of freshwater magnetotactic bacteria Magnetospirillum marisnigri SP-1 and Magnetospirillum moscoviense BB-1.</title>
        <authorList>
            <person name="Koziaeva V."/>
            <person name="Dziuba M.V."/>
            <person name="Ivanov T.M."/>
            <person name="Kuznetsov B."/>
            <person name="Grouzdev D.S."/>
        </authorList>
    </citation>
    <scope>NUCLEOTIDE SEQUENCE [LARGE SCALE GENOMIC DNA]</scope>
    <source>
        <strain evidence="2 3">SP-1</strain>
    </source>
</reference>
<dbReference type="Proteomes" id="UP000078428">
    <property type="component" value="Unassembled WGS sequence"/>
</dbReference>
<organism evidence="2 3">
    <name type="scientific">Paramagnetospirillum marisnigri</name>
    <dbReference type="NCBI Taxonomy" id="1285242"/>
    <lineage>
        <taxon>Bacteria</taxon>
        <taxon>Pseudomonadati</taxon>
        <taxon>Pseudomonadota</taxon>
        <taxon>Alphaproteobacteria</taxon>
        <taxon>Rhodospirillales</taxon>
        <taxon>Magnetospirillaceae</taxon>
        <taxon>Paramagnetospirillum</taxon>
    </lineage>
</organism>
<comment type="caution">
    <text evidence="2">The sequence shown here is derived from an EMBL/GenBank/DDBJ whole genome shotgun (WGS) entry which is preliminary data.</text>
</comment>
<dbReference type="AlphaFoldDB" id="A0A178MQG0"/>
<proteinExistence type="predicted"/>
<feature type="domain" description="Virulence-associated protein E-like" evidence="1">
    <location>
        <begin position="180"/>
        <end position="348"/>
    </location>
</feature>
<name>A0A178MQG0_9PROT</name>
<protein>
    <recommendedName>
        <fullName evidence="1">Virulence-associated protein E-like domain-containing protein</fullName>
    </recommendedName>
</protein>
<dbReference type="RefSeq" id="WP_068492760.1">
    <property type="nucleotide sequence ID" value="NZ_LWQT01000055.1"/>
</dbReference>
<dbReference type="STRING" id="1285242.A6A04_02650"/>
<gene>
    <name evidence="2" type="ORF">A6A04_02650</name>
</gene>
<dbReference type="InterPro" id="IPR007936">
    <property type="entry name" value="VapE-like_dom"/>
</dbReference>